<dbReference type="Proteomes" id="UP000676336">
    <property type="component" value="Unassembled WGS sequence"/>
</dbReference>
<reference evidence="2" key="1">
    <citation type="submission" date="2021-02" db="EMBL/GenBank/DDBJ databases">
        <authorList>
            <person name="Nowell W R."/>
        </authorList>
    </citation>
    <scope>NUCLEOTIDE SEQUENCE</scope>
</reference>
<comment type="caution">
    <text evidence="2">The sequence shown here is derived from an EMBL/GenBank/DDBJ whole genome shotgun (WGS) entry which is preliminary data.</text>
</comment>
<gene>
    <name evidence="2" type="ORF">SMN809_LOCUS48596</name>
</gene>
<accession>A0A8S3C0A5</accession>
<evidence type="ECO:0000313" key="2">
    <source>
        <dbReference type="EMBL" id="CAF4833256.1"/>
    </source>
</evidence>
<protein>
    <submittedName>
        <fullName evidence="2">Uncharacterized protein</fullName>
    </submittedName>
</protein>
<organism evidence="2 3">
    <name type="scientific">Rotaria magnacalcarata</name>
    <dbReference type="NCBI Taxonomy" id="392030"/>
    <lineage>
        <taxon>Eukaryota</taxon>
        <taxon>Metazoa</taxon>
        <taxon>Spiralia</taxon>
        <taxon>Gnathifera</taxon>
        <taxon>Rotifera</taxon>
        <taxon>Eurotatoria</taxon>
        <taxon>Bdelloidea</taxon>
        <taxon>Philodinida</taxon>
        <taxon>Philodinidae</taxon>
        <taxon>Rotaria</taxon>
    </lineage>
</organism>
<feature type="non-terminal residue" evidence="2">
    <location>
        <position position="59"/>
    </location>
</feature>
<feature type="region of interest" description="Disordered" evidence="1">
    <location>
        <begin position="37"/>
        <end position="59"/>
    </location>
</feature>
<evidence type="ECO:0000313" key="3">
    <source>
        <dbReference type="Proteomes" id="UP000676336"/>
    </source>
</evidence>
<name>A0A8S3C0A5_9BILA</name>
<proteinExistence type="predicted"/>
<evidence type="ECO:0000256" key="1">
    <source>
        <dbReference type="SAM" id="MobiDB-lite"/>
    </source>
</evidence>
<dbReference type="EMBL" id="CAJOBI010156480">
    <property type="protein sequence ID" value="CAF4833256.1"/>
    <property type="molecule type" value="Genomic_DNA"/>
</dbReference>
<sequence>MKKIQSNPPEDNLDAIYELINTVCTYPMIREQIAVTRENKNKQKDKHHEVQVSEKSTRG</sequence>
<dbReference type="AlphaFoldDB" id="A0A8S3C0A5"/>